<dbReference type="GO" id="GO:0045004">
    <property type="term" value="P:DNA replication proofreading"/>
    <property type="evidence" value="ECO:0007669"/>
    <property type="project" value="TreeGrafter"/>
</dbReference>
<dbReference type="PANTHER" id="PTHR30231">
    <property type="entry name" value="DNA POLYMERASE III SUBUNIT EPSILON"/>
    <property type="match status" value="1"/>
</dbReference>
<dbReference type="GO" id="GO:0003887">
    <property type="term" value="F:DNA-directed DNA polymerase activity"/>
    <property type="evidence" value="ECO:0007669"/>
    <property type="project" value="UniProtKB-EC"/>
</dbReference>
<dbReference type="SUPFAM" id="SSF53098">
    <property type="entry name" value="Ribonuclease H-like"/>
    <property type="match status" value="1"/>
</dbReference>
<evidence type="ECO:0000259" key="1">
    <source>
        <dbReference type="SMART" id="SM00479"/>
    </source>
</evidence>
<feature type="domain" description="Exonuclease" evidence="1">
    <location>
        <begin position="9"/>
        <end position="175"/>
    </location>
</feature>
<dbReference type="GO" id="GO:0003676">
    <property type="term" value="F:nucleic acid binding"/>
    <property type="evidence" value="ECO:0007669"/>
    <property type="project" value="InterPro"/>
</dbReference>
<dbReference type="SMART" id="SM00479">
    <property type="entry name" value="EXOIII"/>
    <property type="match status" value="1"/>
</dbReference>
<accession>A0A7W7SFJ3</accession>
<dbReference type="CDD" id="cd06127">
    <property type="entry name" value="DEDDh"/>
    <property type="match status" value="1"/>
</dbReference>
<dbReference type="EC" id="2.7.7.7" evidence="2"/>
<dbReference type="EC" id="3.1.11.-" evidence="2"/>
<proteinExistence type="predicted"/>
<dbReference type="InterPro" id="IPR013520">
    <property type="entry name" value="Ribonucl_H"/>
</dbReference>
<name>A0A7W7SFJ3_9ACTN</name>
<gene>
    <name evidence="2" type="ORF">F4556_005044</name>
</gene>
<evidence type="ECO:0000313" key="2">
    <source>
        <dbReference type="EMBL" id="MBB4949509.1"/>
    </source>
</evidence>
<keyword evidence="2" id="KW-0808">Transferase</keyword>
<dbReference type="Pfam" id="PF00929">
    <property type="entry name" value="RNase_T"/>
    <property type="match status" value="1"/>
</dbReference>
<dbReference type="RefSeq" id="WP_184919888.1">
    <property type="nucleotide sequence ID" value="NZ_JACHJR010000001.1"/>
</dbReference>
<dbReference type="Gene3D" id="3.30.420.10">
    <property type="entry name" value="Ribonuclease H-like superfamily/Ribonuclease H"/>
    <property type="match status" value="1"/>
</dbReference>
<dbReference type="AlphaFoldDB" id="A0A7W7SFJ3"/>
<dbReference type="GO" id="GO:0008408">
    <property type="term" value="F:3'-5' exonuclease activity"/>
    <property type="evidence" value="ECO:0007669"/>
    <property type="project" value="TreeGrafter"/>
</dbReference>
<dbReference type="GO" id="GO:0005829">
    <property type="term" value="C:cytosol"/>
    <property type="evidence" value="ECO:0007669"/>
    <property type="project" value="TreeGrafter"/>
</dbReference>
<keyword evidence="2" id="KW-0548">Nucleotidyltransferase</keyword>
<dbReference type="InterPro" id="IPR012337">
    <property type="entry name" value="RNaseH-like_sf"/>
</dbReference>
<dbReference type="InterPro" id="IPR036397">
    <property type="entry name" value="RNaseH_sf"/>
</dbReference>
<reference evidence="2 3" key="1">
    <citation type="submission" date="2020-08" db="EMBL/GenBank/DDBJ databases">
        <title>Sequencing the genomes of 1000 actinobacteria strains.</title>
        <authorList>
            <person name="Klenk H.-P."/>
        </authorList>
    </citation>
    <scope>NUCLEOTIDE SEQUENCE [LARGE SCALE GENOMIC DNA]</scope>
    <source>
        <strain evidence="2 3">DSM 44786</strain>
    </source>
</reference>
<organism evidence="2 3">
    <name type="scientific">Kitasatospora gansuensis</name>
    <dbReference type="NCBI Taxonomy" id="258050"/>
    <lineage>
        <taxon>Bacteria</taxon>
        <taxon>Bacillati</taxon>
        <taxon>Actinomycetota</taxon>
        <taxon>Actinomycetes</taxon>
        <taxon>Kitasatosporales</taxon>
        <taxon>Streptomycetaceae</taxon>
        <taxon>Kitasatospora</taxon>
    </lineage>
</organism>
<dbReference type="EMBL" id="JACHJR010000001">
    <property type="protein sequence ID" value="MBB4949509.1"/>
    <property type="molecule type" value="Genomic_DNA"/>
</dbReference>
<comment type="caution">
    <text evidence="2">The sequence shown here is derived from an EMBL/GenBank/DDBJ whole genome shotgun (WGS) entry which is preliminary data.</text>
</comment>
<keyword evidence="3" id="KW-1185">Reference proteome</keyword>
<keyword evidence="2" id="KW-0378">Hydrolase</keyword>
<evidence type="ECO:0000313" key="3">
    <source>
        <dbReference type="Proteomes" id="UP000573327"/>
    </source>
</evidence>
<dbReference type="Proteomes" id="UP000573327">
    <property type="component" value="Unassembled WGS sequence"/>
</dbReference>
<dbReference type="PANTHER" id="PTHR30231:SF37">
    <property type="entry name" value="EXODEOXYRIBONUCLEASE 10"/>
    <property type="match status" value="1"/>
</dbReference>
<protein>
    <submittedName>
        <fullName evidence="2">DNA polymerase-3 subunit epsilon/exodeoxyribonuclease X</fullName>
        <ecNumber evidence="2">2.7.7.7</ecNumber>
        <ecNumber evidence="2">3.1.11.-</ecNumber>
    </submittedName>
</protein>
<sequence>MDFTTWPPKVLVVDTEGSGTSLPDLVELAAVPITAGTVRADAIRQSLVRPPNPVTPRAAALNGLTDQILARAPAWETIAEQVRADLDCAWLVAHNASVDYRLLARLLPGWEPAGVICTLRLARALRPDLPRHTLDALLAAIPVPPVGVTGLRHRAAYDAHATALLLLALVDPLDAWADVTAIGVPAALRSVQTDQQNGLW</sequence>